<keyword evidence="3" id="KW-0547">Nucleotide-binding</keyword>
<organism evidence="3 4">
    <name type="scientific">Microbacterium awajiense</name>
    <dbReference type="NCBI Taxonomy" id="415214"/>
    <lineage>
        <taxon>Bacteria</taxon>
        <taxon>Bacillati</taxon>
        <taxon>Actinomycetota</taxon>
        <taxon>Actinomycetes</taxon>
        <taxon>Micrococcales</taxon>
        <taxon>Microbacteriaceae</taxon>
        <taxon>Microbacterium</taxon>
    </lineage>
</organism>
<name>A0ABP7AT27_9MICO</name>
<dbReference type="Pfam" id="PF00271">
    <property type="entry name" value="Helicase_C"/>
    <property type="match status" value="1"/>
</dbReference>
<dbReference type="Gene3D" id="3.40.50.300">
    <property type="entry name" value="P-loop containing nucleotide triphosphate hydrolases"/>
    <property type="match status" value="2"/>
</dbReference>
<dbReference type="InterPro" id="IPR050742">
    <property type="entry name" value="Helicase_Restrict-Modif_Enz"/>
</dbReference>
<dbReference type="CDD" id="cd18032">
    <property type="entry name" value="DEXHc_RE_I_III_res"/>
    <property type="match status" value="1"/>
</dbReference>
<evidence type="ECO:0000313" key="4">
    <source>
        <dbReference type="Proteomes" id="UP001501697"/>
    </source>
</evidence>
<dbReference type="Gene3D" id="3.90.1570.30">
    <property type="match status" value="1"/>
</dbReference>
<dbReference type="InterPro" id="IPR006935">
    <property type="entry name" value="Helicase/UvrB_N"/>
</dbReference>
<dbReference type="PANTHER" id="PTHR47396">
    <property type="entry name" value="TYPE I RESTRICTION ENZYME ECOKI R PROTEIN"/>
    <property type="match status" value="1"/>
</dbReference>
<dbReference type="InterPro" id="IPR027417">
    <property type="entry name" value="P-loop_NTPase"/>
</dbReference>
<evidence type="ECO:0000313" key="3">
    <source>
        <dbReference type="EMBL" id="GAA3639520.1"/>
    </source>
</evidence>
<dbReference type="InterPro" id="IPR013670">
    <property type="entry name" value="EcoEI_R_C_dom"/>
</dbReference>
<gene>
    <name evidence="3" type="ORF">GCM10022200_23750</name>
</gene>
<dbReference type="GO" id="GO:0004386">
    <property type="term" value="F:helicase activity"/>
    <property type="evidence" value="ECO:0007669"/>
    <property type="project" value="UniProtKB-KW"/>
</dbReference>
<dbReference type="Proteomes" id="UP001501697">
    <property type="component" value="Unassembled WGS sequence"/>
</dbReference>
<accession>A0ABP7AT27</accession>
<dbReference type="PROSITE" id="PS51192">
    <property type="entry name" value="HELICASE_ATP_BIND_1"/>
    <property type="match status" value="1"/>
</dbReference>
<dbReference type="SMART" id="SM00487">
    <property type="entry name" value="DEXDc"/>
    <property type="match status" value="1"/>
</dbReference>
<feature type="coiled-coil region" evidence="1">
    <location>
        <begin position="146"/>
        <end position="194"/>
    </location>
</feature>
<dbReference type="EMBL" id="BAAAYU010000005">
    <property type="protein sequence ID" value="GAA3639520.1"/>
    <property type="molecule type" value="Genomic_DNA"/>
</dbReference>
<dbReference type="CDD" id="cd18799">
    <property type="entry name" value="SF2_C_EcoAI-like"/>
    <property type="match status" value="1"/>
</dbReference>
<evidence type="ECO:0000256" key="1">
    <source>
        <dbReference type="SAM" id="Coils"/>
    </source>
</evidence>
<evidence type="ECO:0000259" key="2">
    <source>
        <dbReference type="PROSITE" id="PS51192"/>
    </source>
</evidence>
<proteinExistence type="predicted"/>
<dbReference type="InterPro" id="IPR001650">
    <property type="entry name" value="Helicase_C-like"/>
</dbReference>
<keyword evidence="4" id="KW-1185">Reference proteome</keyword>
<protein>
    <submittedName>
        <fullName evidence="3">DEAD/DEAH box helicase family protein</fullName>
    </submittedName>
</protein>
<dbReference type="Pfam" id="PF04851">
    <property type="entry name" value="ResIII"/>
    <property type="match status" value="1"/>
</dbReference>
<reference evidence="4" key="1">
    <citation type="journal article" date="2019" name="Int. J. Syst. Evol. Microbiol.">
        <title>The Global Catalogue of Microorganisms (GCM) 10K type strain sequencing project: providing services to taxonomists for standard genome sequencing and annotation.</title>
        <authorList>
            <consortium name="The Broad Institute Genomics Platform"/>
            <consortium name="The Broad Institute Genome Sequencing Center for Infectious Disease"/>
            <person name="Wu L."/>
            <person name="Ma J."/>
        </authorList>
    </citation>
    <scope>NUCLEOTIDE SEQUENCE [LARGE SCALE GENOMIC DNA]</scope>
    <source>
        <strain evidence="4">JCM 16544</strain>
    </source>
</reference>
<dbReference type="Pfam" id="PF04313">
    <property type="entry name" value="HSDR_N"/>
    <property type="match status" value="1"/>
</dbReference>
<keyword evidence="3" id="KW-0347">Helicase</keyword>
<dbReference type="InterPro" id="IPR014001">
    <property type="entry name" value="Helicase_ATP-bd"/>
</dbReference>
<dbReference type="PANTHER" id="PTHR47396:SF1">
    <property type="entry name" value="ATP-DEPENDENT HELICASE IRC3-RELATED"/>
    <property type="match status" value="1"/>
</dbReference>
<keyword evidence="1" id="KW-0175">Coiled coil</keyword>
<keyword evidence="3" id="KW-0067">ATP-binding</keyword>
<dbReference type="SUPFAM" id="SSF52540">
    <property type="entry name" value="P-loop containing nucleoside triphosphate hydrolases"/>
    <property type="match status" value="1"/>
</dbReference>
<comment type="caution">
    <text evidence="3">The sequence shown here is derived from an EMBL/GenBank/DDBJ whole genome shotgun (WGS) entry which is preliminary data.</text>
</comment>
<sequence length="1129" mass="124801">MGNFDFIRDRWPKVWEAASRSESYLRSDPRASATYARRAGEMFTEWIYTAESLPRPYDDSFASLTAQRPFRDVVGANVDGGLRIVRRIGNDAVHKEEDMPLDRARGSLEQLHTICRWLDHCYGDPDAAPPAAFDFARVPPAPAVAVRRARAELERTQAEFDEARRALAAEQEHNAELQQQIAALQAEAAAAKAAKTAGNAELGIPDPTLATEAETRRDLIDLQLREAGWLLDGERDREWPISGIPSASGTGKVDYVLWGDDGAPLAVVEAKRTTKSAKEGRLQAELYADALEREYGQRPLIYYTNGYETWLWDDRRYPPRAVAGYMTKDQLVLAIQRRHTLRPLSTAVVDRRIVERPYQLRAIRAVTEAFEQQRRRALLVMATGTGKTRTVIALVDVLQKANWVKRVLFLADRTALVNQAVAAFKTHLPDSAPVNLVADRSGESRVFVSTYQTVMGLIDAGEDDLRRFGPGYFDLIVVDEAHRSVYNRYGEIFDYFDALVVGLTATPRADVDHNTYRLFELGDGVPTDAFELDDAIAGGYLVPPVARPIDLGFMRRGIRYADLSDAEREEWDALEWQDGEIPDEVDAAAMNRWLFNEDTVDKVLEVLVEEGRYVAGGDRLGKTIVFAKNQRHAEFIESRFDANFPELHGHFARVITYASGSYAQSHIDAFSTPGANPHLAISVDMLDTGVDIPDVVNLVFFKPVHSHTKFWQMVGRGTRLRPDLYGPGDDKRDFVIFDVCGNIDYFNESLPEASAHRSRSLTERTFLLRARLIADLGGTQDADAAKLRLALAARMHATVEGMNRDNFLVRKHLRAVERFAAADAWTTLTADDVDAAAELAGLPSAAEQDPDEAAKRFDALILDAQVAVAEGATVPVGVATRIIDIVRALGDQRSIPAVAAQSALLDAVADPTWWEAAGVAQLEHVRLRLRDLVRLIGSDAQAIMYTDFEDSLGEARDVTLTRIVPGLDRRAFREKLLGFLSDRTDVALHKLRTGRPLTGVDIGQLEDMLTVAGGLDADQLHAEAQGAGGLGRLIRSIVGMDRSAIEEALADFVAAPGFTHRQHAFVDLVVQQLTISGHLDPRRLYDDPFDGVAPSGPDEIFDDAQIIDLISRIRAIDETAEVAAGSAAG</sequence>
<feature type="domain" description="Helicase ATP-binding" evidence="2">
    <location>
        <begin position="368"/>
        <end position="525"/>
    </location>
</feature>
<dbReference type="InterPro" id="IPR007409">
    <property type="entry name" value="Restrct_endonuc_type1_HsdR_N"/>
</dbReference>
<dbReference type="RefSeq" id="WP_344738833.1">
    <property type="nucleotide sequence ID" value="NZ_BAAAYU010000005.1"/>
</dbReference>
<keyword evidence="3" id="KW-0378">Hydrolase</keyword>
<dbReference type="Pfam" id="PF08463">
    <property type="entry name" value="EcoEI_R_C"/>
    <property type="match status" value="1"/>
</dbReference>